<dbReference type="Proteomes" id="UP000257089">
    <property type="component" value="Plasmid p48N_4"/>
</dbReference>
<proteinExistence type="predicted"/>
<dbReference type="EMBL" id="CP137693">
    <property type="protein sequence ID" value="XRJ22005.1"/>
    <property type="molecule type" value="Genomic_DNA"/>
</dbReference>
<evidence type="ECO:0000313" key="2">
    <source>
        <dbReference type="Proteomes" id="UP000257089"/>
    </source>
</evidence>
<reference evidence="1" key="1">
    <citation type="submission" date="2023-10" db="EMBL/GenBank/DDBJ databases">
        <title>A new archaeal virus that suppresses the transcription of host immunity genes.</title>
        <authorList>
            <person name="Turgeman-Grott I."/>
            <person name="Golan N."/>
            <person name="Neri U."/>
            <person name="Naki D."/>
            <person name="Altman N."/>
            <person name="Eizenshtein K."/>
            <person name="Choudhary D."/>
            <person name="Levi R."/>
            <person name="Himani H."/>
            <person name="Reshef L."/>
            <person name="Papke T.R."/>
            <person name="Gophna U."/>
        </authorList>
    </citation>
    <scope>NUCLEOTIDE SEQUENCE</scope>
    <source>
        <strain evidence="1">Atlit-48N</strain>
    </source>
</reference>
<geneLocation type="plasmid" evidence="1 2">
    <name>p48N_4</name>
</geneLocation>
<evidence type="ECO:0000313" key="1">
    <source>
        <dbReference type="EMBL" id="XRJ22005.1"/>
    </source>
</evidence>
<organism evidence="1 2">
    <name type="scientific">Haloferax sp. Atlit-48N</name>
    <dbReference type="NCBI Taxonomy" id="2077198"/>
    <lineage>
        <taxon>Archaea</taxon>
        <taxon>Methanobacteriati</taxon>
        <taxon>Methanobacteriota</taxon>
        <taxon>Stenosarchaea group</taxon>
        <taxon>Halobacteria</taxon>
        <taxon>Halobacteriales</taxon>
        <taxon>Haloferacaceae</taxon>
        <taxon>Haloferax</taxon>
    </lineage>
</organism>
<name>A0ACD5I2C6_9EURY</name>
<gene>
    <name evidence="1" type="ORF">DEQ67_019565</name>
</gene>
<protein>
    <submittedName>
        <fullName evidence="1">Cyclophilin-like fold protein</fullName>
    </submittedName>
</protein>
<keyword evidence="1" id="KW-0614">Plasmid</keyword>
<sequence>MELRLTIGDTVLTGSLVDNTTSHDFRALLPLTVTLRDYEETEKVCDLPRRLSTDDASTGLNPEVGDITYYAPWGNLAIFYRDFDYASGLVKLGHIDSGIRLFENATEEFTVTIDLVDEPTS</sequence>
<accession>A0ACD5I2C6</accession>